<dbReference type="InterPro" id="IPR015366">
    <property type="entry name" value="S53_propep"/>
</dbReference>
<feature type="domain" description="Peptidase S53" evidence="10">
    <location>
        <begin position="230"/>
        <end position="640"/>
    </location>
</feature>
<keyword evidence="3 8" id="KW-0479">Metal-binding</keyword>
<comment type="cofactor">
    <cofactor evidence="8">
        <name>Ca(2+)</name>
        <dbReference type="ChEBI" id="CHEBI:29108"/>
    </cofactor>
    <text evidence="8">Binds 1 Ca(2+) ion per subunit.</text>
</comment>
<dbReference type="GO" id="GO:0046872">
    <property type="term" value="F:metal ion binding"/>
    <property type="evidence" value="ECO:0007669"/>
    <property type="project" value="UniProtKB-UniRule"/>
</dbReference>
<feature type="signal peptide" evidence="9">
    <location>
        <begin position="1"/>
        <end position="22"/>
    </location>
</feature>
<evidence type="ECO:0000256" key="9">
    <source>
        <dbReference type="SAM" id="SignalP"/>
    </source>
</evidence>
<dbReference type="InParanoid" id="A0A401GT32"/>
<protein>
    <submittedName>
        <fullName evidence="11">Aorsin</fullName>
    </submittedName>
</protein>
<feature type="chain" id="PRO_5019561725" evidence="9">
    <location>
        <begin position="23"/>
        <end position="641"/>
    </location>
</feature>
<evidence type="ECO:0000313" key="11">
    <source>
        <dbReference type="EMBL" id="GBE84894.1"/>
    </source>
</evidence>
<evidence type="ECO:0000256" key="6">
    <source>
        <dbReference type="ARBA" id="ARBA00022837"/>
    </source>
</evidence>
<dbReference type="EMBL" id="BFAD01000007">
    <property type="protein sequence ID" value="GBE84894.1"/>
    <property type="molecule type" value="Genomic_DNA"/>
</dbReference>
<dbReference type="Pfam" id="PF09286">
    <property type="entry name" value="Pro-kuma_activ"/>
    <property type="match status" value="1"/>
</dbReference>
<evidence type="ECO:0000256" key="7">
    <source>
        <dbReference type="ARBA" id="ARBA00023145"/>
    </source>
</evidence>
<dbReference type="CDD" id="cd11377">
    <property type="entry name" value="Pro-peptidase_S53"/>
    <property type="match status" value="1"/>
</dbReference>
<dbReference type="GO" id="GO:0005576">
    <property type="term" value="C:extracellular region"/>
    <property type="evidence" value="ECO:0007669"/>
    <property type="project" value="UniProtKB-SubCell"/>
</dbReference>
<evidence type="ECO:0000256" key="2">
    <source>
        <dbReference type="ARBA" id="ARBA00022670"/>
    </source>
</evidence>
<feature type="active site" description="Charge relay system" evidence="8">
    <location>
        <position position="311"/>
    </location>
</feature>
<feature type="active site" description="Charge relay system" evidence="8">
    <location>
        <position position="556"/>
    </location>
</feature>
<keyword evidence="9" id="KW-0732">Signal</keyword>
<dbReference type="Proteomes" id="UP000287166">
    <property type="component" value="Unassembled WGS sequence"/>
</dbReference>
<keyword evidence="7" id="KW-0865">Zymogen</keyword>
<dbReference type="GO" id="GO:0006508">
    <property type="term" value="P:proteolysis"/>
    <property type="evidence" value="ECO:0007669"/>
    <property type="project" value="UniProtKB-KW"/>
</dbReference>
<dbReference type="SUPFAM" id="SSF54897">
    <property type="entry name" value="Protease propeptides/inhibitors"/>
    <property type="match status" value="1"/>
</dbReference>
<feature type="active site" description="Charge relay system" evidence="8">
    <location>
        <position position="307"/>
    </location>
</feature>
<dbReference type="OrthoDB" id="409122at2759"/>
<comment type="caution">
    <text evidence="11">The sequence shown here is derived from an EMBL/GenBank/DDBJ whole genome shotgun (WGS) entry which is preliminary data.</text>
</comment>
<gene>
    <name evidence="11" type="ORF">SCP_0700740</name>
</gene>
<name>A0A401GT32_9APHY</name>
<accession>A0A401GT32</accession>
<keyword evidence="6 8" id="KW-0106">Calcium</keyword>
<dbReference type="SUPFAM" id="SSF52743">
    <property type="entry name" value="Subtilisin-like"/>
    <property type="match status" value="1"/>
</dbReference>
<dbReference type="GO" id="GO:0004252">
    <property type="term" value="F:serine-type endopeptidase activity"/>
    <property type="evidence" value="ECO:0007669"/>
    <property type="project" value="UniProtKB-UniRule"/>
</dbReference>
<dbReference type="CDD" id="cd04056">
    <property type="entry name" value="Peptidases_S53"/>
    <property type="match status" value="1"/>
</dbReference>
<dbReference type="SMART" id="SM00944">
    <property type="entry name" value="Pro-kuma_activ"/>
    <property type="match status" value="1"/>
</dbReference>
<dbReference type="GO" id="GO:0008240">
    <property type="term" value="F:tripeptidyl-peptidase activity"/>
    <property type="evidence" value="ECO:0007669"/>
    <property type="project" value="TreeGrafter"/>
</dbReference>
<reference evidence="11 12" key="1">
    <citation type="journal article" date="2018" name="Sci. Rep.">
        <title>Genome sequence of the cauliflower mushroom Sparassis crispa (Hanabiratake) and its association with beneficial usage.</title>
        <authorList>
            <person name="Kiyama R."/>
            <person name="Furutani Y."/>
            <person name="Kawaguchi K."/>
            <person name="Nakanishi T."/>
        </authorList>
    </citation>
    <scope>NUCLEOTIDE SEQUENCE [LARGE SCALE GENOMIC DNA]</scope>
</reference>
<keyword evidence="5 8" id="KW-0720">Serine protease</keyword>
<comment type="subcellular location">
    <subcellularLocation>
        <location evidence="1">Secreted</location>
        <location evidence="1">Extracellular space</location>
    </subcellularLocation>
</comment>
<evidence type="ECO:0000256" key="3">
    <source>
        <dbReference type="ARBA" id="ARBA00022723"/>
    </source>
</evidence>
<evidence type="ECO:0000256" key="8">
    <source>
        <dbReference type="PROSITE-ProRule" id="PRU01032"/>
    </source>
</evidence>
<keyword evidence="4 8" id="KW-0378">Hydrolase</keyword>
<proteinExistence type="predicted"/>
<sequence length="641" mass="69297">MKFAAPFLTAVTSAFFVGGGSAFSPRVVHESRRSLPHGLAAVRRANPDVVLPFRVGLAQSNLETLDAYLMDVSHPESPNYGKHWNAGKIAQTFRPSKESVDTVRAWLVDGGIDAQRVKLSGSGGWLVANVTIAEAESLLGTEYYVYQYEDDVKEHIGCHEKYHLPEHVSKHVEIVTPTLHFDKTMRSKRTTKKRTDSVKNMGKPGASAIFPKTTGIVKTIWTELADCDLQIVPDCLRALYQYVYEPIAPEKNSYGIAEYTPQALVYSDLDLFFTNYSAGQVGERPIVQGIDGGYIQTTYAGFDYNGESNLDFQYSMSLVGKNQQLTLYQVGDDVEGGSYNNLLDALDGSYCTYEGGDDPDFDGIYPDPYGGGYEGQEDCGTIKPAYVISTSYGGPEADYTTAYMERQCYEYGKLGLMGVTILYASGDDGVATFNDVCLESDGSQAVGGPIFNPDFPATCPYVTAVGATQVVSGKSVWESESACEDVIYSGGGFSNVFAIPDWQKSAVDHYLTEYPPPYPTNIWNATGSRAYPDLAANGANYVIAVQGEFFLVYGTSAASPVVGSILTSVNDARLAVGKSSIGFINPVIYTPSFMAAFHDITNGTNPGCGTVGFYSQPGWDPVAGVGTPNFAALLGEWLALP</sequence>
<dbReference type="RefSeq" id="XP_027615807.1">
    <property type="nucleotide sequence ID" value="XM_027760006.1"/>
</dbReference>
<dbReference type="STRING" id="139825.A0A401GT32"/>
<dbReference type="AlphaFoldDB" id="A0A401GT32"/>
<feature type="binding site" evidence="8">
    <location>
        <position position="620"/>
    </location>
    <ligand>
        <name>Ca(2+)</name>
        <dbReference type="ChEBI" id="CHEBI:29108"/>
    </ligand>
</feature>
<organism evidence="11 12">
    <name type="scientific">Sparassis crispa</name>
    <dbReference type="NCBI Taxonomy" id="139825"/>
    <lineage>
        <taxon>Eukaryota</taxon>
        <taxon>Fungi</taxon>
        <taxon>Dikarya</taxon>
        <taxon>Basidiomycota</taxon>
        <taxon>Agaricomycotina</taxon>
        <taxon>Agaricomycetes</taxon>
        <taxon>Polyporales</taxon>
        <taxon>Sparassidaceae</taxon>
        <taxon>Sparassis</taxon>
    </lineage>
</organism>
<evidence type="ECO:0000256" key="4">
    <source>
        <dbReference type="ARBA" id="ARBA00022801"/>
    </source>
</evidence>
<dbReference type="InterPro" id="IPR030400">
    <property type="entry name" value="Sedolisin_dom"/>
</dbReference>
<dbReference type="InterPro" id="IPR050819">
    <property type="entry name" value="Tripeptidyl-peptidase_I"/>
</dbReference>
<dbReference type="GeneID" id="38781811"/>
<evidence type="ECO:0000259" key="10">
    <source>
        <dbReference type="PROSITE" id="PS51695"/>
    </source>
</evidence>
<dbReference type="Gene3D" id="3.40.50.200">
    <property type="entry name" value="Peptidase S8/S53 domain"/>
    <property type="match status" value="1"/>
</dbReference>
<keyword evidence="12" id="KW-1185">Reference proteome</keyword>
<evidence type="ECO:0000313" key="12">
    <source>
        <dbReference type="Proteomes" id="UP000287166"/>
    </source>
</evidence>
<dbReference type="InterPro" id="IPR036852">
    <property type="entry name" value="Peptidase_S8/S53_dom_sf"/>
</dbReference>
<dbReference type="PANTHER" id="PTHR14218">
    <property type="entry name" value="PROTEASE S8 TRIPEPTIDYL PEPTIDASE I CLN2"/>
    <property type="match status" value="1"/>
</dbReference>
<dbReference type="PROSITE" id="PS51695">
    <property type="entry name" value="SEDOLISIN"/>
    <property type="match status" value="1"/>
</dbReference>
<feature type="binding site" evidence="8">
    <location>
        <position position="599"/>
    </location>
    <ligand>
        <name>Ca(2+)</name>
        <dbReference type="ChEBI" id="CHEBI:29108"/>
    </ligand>
</feature>
<evidence type="ECO:0000256" key="5">
    <source>
        <dbReference type="ARBA" id="ARBA00022825"/>
    </source>
</evidence>
<dbReference type="PANTHER" id="PTHR14218:SF19">
    <property type="entry name" value="SERINE PROTEASE AORO, PUTATIVE (AFU_ORTHOLOGUE AFUA_6G10250)-RELATED"/>
    <property type="match status" value="1"/>
</dbReference>
<feature type="binding site" evidence="8">
    <location>
        <position position="618"/>
    </location>
    <ligand>
        <name>Ca(2+)</name>
        <dbReference type="ChEBI" id="CHEBI:29108"/>
    </ligand>
</feature>
<feature type="binding site" evidence="8">
    <location>
        <position position="600"/>
    </location>
    <ligand>
        <name>Ca(2+)</name>
        <dbReference type="ChEBI" id="CHEBI:29108"/>
    </ligand>
</feature>
<evidence type="ECO:0000256" key="1">
    <source>
        <dbReference type="ARBA" id="ARBA00004239"/>
    </source>
</evidence>
<keyword evidence="2 8" id="KW-0645">Protease</keyword>